<dbReference type="GO" id="GO:0016740">
    <property type="term" value="F:transferase activity"/>
    <property type="evidence" value="ECO:0007669"/>
    <property type="project" value="UniProtKB-KW"/>
</dbReference>
<reference evidence="5" key="1">
    <citation type="submission" date="2016-10" db="EMBL/GenBank/DDBJ databases">
        <authorList>
            <person name="Varghese N."/>
            <person name="Submissions S."/>
        </authorList>
    </citation>
    <scope>NUCLEOTIDE SEQUENCE [LARGE SCALE GENOMIC DNA]</scope>
    <source>
        <strain evidence="5">DSM 16471</strain>
    </source>
</reference>
<dbReference type="STRING" id="228957.SAMN04488008_101291"/>
<dbReference type="Gene3D" id="3.90.1150.10">
    <property type="entry name" value="Aspartate Aminotransferase, domain 1"/>
    <property type="match status" value="1"/>
</dbReference>
<keyword evidence="2" id="KW-0808">Transferase</keyword>
<protein>
    <submittedName>
        <fullName evidence="4">7-keto-8-aminopelargonate synthetase</fullName>
    </submittedName>
</protein>
<dbReference type="InterPro" id="IPR004839">
    <property type="entry name" value="Aminotransferase_I/II_large"/>
</dbReference>
<feature type="domain" description="Aminotransferase class I/classII large" evidence="3">
    <location>
        <begin position="160"/>
        <end position="338"/>
    </location>
</feature>
<dbReference type="AlphaFoldDB" id="A0A1H7G544"/>
<dbReference type="InterPro" id="IPR050087">
    <property type="entry name" value="AON_synthase_class-II"/>
</dbReference>
<dbReference type="PANTHER" id="PTHR13693">
    <property type="entry name" value="CLASS II AMINOTRANSFERASE/8-AMINO-7-OXONONANOATE SYNTHASE"/>
    <property type="match status" value="1"/>
</dbReference>
<gene>
    <name evidence="4" type="ORF">SAMN04488008_101291</name>
</gene>
<keyword evidence="5" id="KW-1185">Reference proteome</keyword>
<comment type="cofactor">
    <cofactor evidence="1">
        <name>pyridoxal 5'-phosphate</name>
        <dbReference type="ChEBI" id="CHEBI:597326"/>
    </cofactor>
</comment>
<dbReference type="Gene3D" id="3.40.640.10">
    <property type="entry name" value="Type I PLP-dependent aspartate aminotransferase-like (Major domain)"/>
    <property type="match status" value="1"/>
</dbReference>
<dbReference type="SUPFAM" id="SSF53383">
    <property type="entry name" value="PLP-dependent transferases"/>
    <property type="match status" value="1"/>
</dbReference>
<dbReference type="InterPro" id="IPR015424">
    <property type="entry name" value="PyrdxlP-dep_Trfase"/>
</dbReference>
<accession>A0A1H7G544</accession>
<evidence type="ECO:0000256" key="2">
    <source>
        <dbReference type="ARBA" id="ARBA00022679"/>
    </source>
</evidence>
<sequence length="348" mass="38947">MITIDEFPGRAITKDGKDFLYFGGTSYLGLQTDHEFQELFIKNIKKYGTSYSASRKSNIRISIFDKAESYLSNMVGSESCITMSSGYLAGQLVCDYFNNEDYKLYYAPNTHSALFRGQQEVYQSWQQLETDILNNLKEKQVLFLDSIDFNGNNYPDYIPLQKLPLENIILVIDDSHGIGITGKDGGGSFSHLQSLKPKELLVTCSLGKGFGIQAGAIFGNHQRIENLKDTQFYGGSSPATPAALATLVDAQPTFSFKRDLLHRNTALFLKNLANPLFFSTSKGHPTFSFKNEQIAKILAENGILVTNFRYPTEDDDLMSRIVLSSSHQKADILKLCKILNKASNFNNQ</sequence>
<dbReference type="EMBL" id="FNZN01000001">
    <property type="protein sequence ID" value="SEK33476.1"/>
    <property type="molecule type" value="Genomic_DNA"/>
</dbReference>
<dbReference type="InterPro" id="IPR015422">
    <property type="entry name" value="PyrdxlP-dep_Trfase_small"/>
</dbReference>
<proteinExistence type="predicted"/>
<dbReference type="RefSeq" id="WP_245737110.1">
    <property type="nucleotide sequence ID" value="NZ_FNZN01000001.1"/>
</dbReference>
<evidence type="ECO:0000256" key="1">
    <source>
        <dbReference type="ARBA" id="ARBA00001933"/>
    </source>
</evidence>
<name>A0A1H7G544_9FLAO</name>
<dbReference type="Pfam" id="PF00155">
    <property type="entry name" value="Aminotran_1_2"/>
    <property type="match status" value="1"/>
</dbReference>
<dbReference type="Proteomes" id="UP000198990">
    <property type="component" value="Unassembled WGS sequence"/>
</dbReference>
<evidence type="ECO:0000313" key="4">
    <source>
        <dbReference type="EMBL" id="SEK33476.1"/>
    </source>
</evidence>
<evidence type="ECO:0000313" key="5">
    <source>
        <dbReference type="Proteomes" id="UP000198990"/>
    </source>
</evidence>
<evidence type="ECO:0000259" key="3">
    <source>
        <dbReference type="Pfam" id="PF00155"/>
    </source>
</evidence>
<dbReference type="GO" id="GO:0030170">
    <property type="term" value="F:pyridoxal phosphate binding"/>
    <property type="evidence" value="ECO:0007669"/>
    <property type="project" value="InterPro"/>
</dbReference>
<dbReference type="InterPro" id="IPR015421">
    <property type="entry name" value="PyrdxlP-dep_Trfase_major"/>
</dbReference>
<organism evidence="4 5">
    <name type="scientific">Maribacter orientalis</name>
    <dbReference type="NCBI Taxonomy" id="228957"/>
    <lineage>
        <taxon>Bacteria</taxon>
        <taxon>Pseudomonadati</taxon>
        <taxon>Bacteroidota</taxon>
        <taxon>Flavobacteriia</taxon>
        <taxon>Flavobacteriales</taxon>
        <taxon>Flavobacteriaceae</taxon>
        <taxon>Maribacter</taxon>
    </lineage>
</organism>